<gene>
    <name evidence="9" type="ORF">N7U62_03485</name>
</gene>
<dbReference type="EMBL" id="JAOYOD010000001">
    <property type="protein sequence ID" value="MCV9385706.1"/>
    <property type="molecule type" value="Genomic_DNA"/>
</dbReference>
<keyword evidence="3" id="KW-0813">Transport</keyword>
<evidence type="ECO:0000256" key="4">
    <source>
        <dbReference type="ARBA" id="ARBA00022475"/>
    </source>
</evidence>
<dbReference type="InterPro" id="IPR052017">
    <property type="entry name" value="TSUP"/>
</dbReference>
<evidence type="ECO:0000256" key="8">
    <source>
        <dbReference type="RuleBase" id="RU363041"/>
    </source>
</evidence>
<evidence type="ECO:0000256" key="7">
    <source>
        <dbReference type="ARBA" id="ARBA00023136"/>
    </source>
</evidence>
<dbReference type="PANTHER" id="PTHR30269">
    <property type="entry name" value="TRANSMEMBRANE PROTEIN YFCA"/>
    <property type="match status" value="1"/>
</dbReference>
<sequence>MEYYHYLLVFGVGILVGFINVMAGGGSLLTLPVLIFMGLPAPVANGTNRIGIFMQNIFAVRGFKSKGVSAFPFAIWLSVTSLIGAVIGAKVAIDISEELFNRILAIVMVVVLLMTVFGTAKPREFTDEDLSPKKRWTSIILFFFIGIYGGFIHAGIGFVIMATLSLVNKMNLVKVNSIKVFVALVYTFFSLVVFIWEGQVDWLLGLILGSGTAIGGWFASRWSVDKGEKWVRYFLVVAVSGMAIKLWFFT</sequence>
<keyword evidence="6 8" id="KW-1133">Transmembrane helix</keyword>
<keyword evidence="10" id="KW-1185">Reference proteome</keyword>
<feature type="transmembrane region" description="Helical" evidence="8">
    <location>
        <begin position="231"/>
        <end position="249"/>
    </location>
</feature>
<evidence type="ECO:0000256" key="3">
    <source>
        <dbReference type="ARBA" id="ARBA00022448"/>
    </source>
</evidence>
<feature type="transmembrane region" description="Helical" evidence="8">
    <location>
        <begin position="73"/>
        <end position="92"/>
    </location>
</feature>
<comment type="caution">
    <text evidence="9">The sequence shown here is derived from an EMBL/GenBank/DDBJ whole genome shotgun (WGS) entry which is preliminary data.</text>
</comment>
<feature type="transmembrane region" description="Helical" evidence="8">
    <location>
        <begin position="99"/>
        <end position="119"/>
    </location>
</feature>
<evidence type="ECO:0000256" key="1">
    <source>
        <dbReference type="ARBA" id="ARBA00004651"/>
    </source>
</evidence>
<evidence type="ECO:0000256" key="2">
    <source>
        <dbReference type="ARBA" id="ARBA00009142"/>
    </source>
</evidence>
<keyword evidence="4 8" id="KW-1003">Cell membrane</keyword>
<accession>A0ABT3CPP6</accession>
<feature type="transmembrane region" description="Helical" evidence="8">
    <location>
        <begin position="139"/>
        <end position="166"/>
    </location>
</feature>
<evidence type="ECO:0000256" key="6">
    <source>
        <dbReference type="ARBA" id="ARBA00022989"/>
    </source>
</evidence>
<name>A0ABT3CPP6_9BACT</name>
<dbReference type="PANTHER" id="PTHR30269:SF0">
    <property type="entry name" value="MEMBRANE TRANSPORTER PROTEIN YFCA-RELATED"/>
    <property type="match status" value="1"/>
</dbReference>
<comment type="similarity">
    <text evidence="2 8">Belongs to the 4-toluene sulfonate uptake permease (TSUP) (TC 2.A.102) family.</text>
</comment>
<feature type="transmembrane region" description="Helical" evidence="8">
    <location>
        <begin position="7"/>
        <end position="35"/>
    </location>
</feature>
<dbReference type="RefSeq" id="WP_264136490.1">
    <property type="nucleotide sequence ID" value="NZ_JAOYOD010000001.1"/>
</dbReference>
<keyword evidence="5 8" id="KW-0812">Transmembrane</keyword>
<protein>
    <recommendedName>
        <fullName evidence="8">Probable membrane transporter protein</fullName>
    </recommendedName>
</protein>
<dbReference type="Pfam" id="PF01925">
    <property type="entry name" value="TauE"/>
    <property type="match status" value="1"/>
</dbReference>
<evidence type="ECO:0000313" key="10">
    <source>
        <dbReference type="Proteomes" id="UP001300692"/>
    </source>
</evidence>
<evidence type="ECO:0000313" key="9">
    <source>
        <dbReference type="EMBL" id="MCV9385706.1"/>
    </source>
</evidence>
<keyword evidence="7 8" id="KW-0472">Membrane</keyword>
<dbReference type="Proteomes" id="UP001300692">
    <property type="component" value="Unassembled WGS sequence"/>
</dbReference>
<proteinExistence type="inferred from homology"/>
<dbReference type="InterPro" id="IPR002781">
    <property type="entry name" value="TM_pro_TauE-like"/>
</dbReference>
<reference evidence="9 10" key="1">
    <citation type="submission" date="2022-10" db="EMBL/GenBank/DDBJ databases">
        <title>Comparative genomics and taxonomic characterization of three novel marine species of genus Reichenbachiella exhibiting antioxidant and polysaccharide degradation activities.</title>
        <authorList>
            <person name="Muhammad N."/>
            <person name="Lee Y.-J."/>
            <person name="Ko J."/>
            <person name="Kim S.-G."/>
        </authorList>
    </citation>
    <scope>NUCLEOTIDE SEQUENCE [LARGE SCALE GENOMIC DNA]</scope>
    <source>
        <strain evidence="9 10">ABR2-5</strain>
    </source>
</reference>
<feature type="transmembrane region" description="Helical" evidence="8">
    <location>
        <begin position="178"/>
        <end position="196"/>
    </location>
</feature>
<comment type="subcellular location">
    <subcellularLocation>
        <location evidence="1 8">Cell membrane</location>
        <topology evidence="1 8">Multi-pass membrane protein</topology>
    </subcellularLocation>
</comment>
<organism evidence="9 10">
    <name type="scientific">Reichenbachiella ulvae</name>
    <dbReference type="NCBI Taxonomy" id="2980104"/>
    <lineage>
        <taxon>Bacteria</taxon>
        <taxon>Pseudomonadati</taxon>
        <taxon>Bacteroidota</taxon>
        <taxon>Cytophagia</taxon>
        <taxon>Cytophagales</taxon>
        <taxon>Reichenbachiellaceae</taxon>
        <taxon>Reichenbachiella</taxon>
    </lineage>
</organism>
<evidence type="ECO:0000256" key="5">
    <source>
        <dbReference type="ARBA" id="ARBA00022692"/>
    </source>
</evidence>
<feature type="transmembrane region" description="Helical" evidence="8">
    <location>
        <begin position="202"/>
        <end position="219"/>
    </location>
</feature>